<evidence type="ECO:0000313" key="3">
    <source>
        <dbReference type="EMBL" id="CAI7994545.1"/>
    </source>
</evidence>
<dbReference type="HAMAP" id="MF_00274">
    <property type="entry name" value="DNA_YbaB_EbfC"/>
    <property type="match status" value="1"/>
</dbReference>
<dbReference type="PIRSF" id="PIRSF004555">
    <property type="entry name" value="UCP004555"/>
    <property type="match status" value="1"/>
</dbReference>
<keyword evidence="2" id="KW-0175">Coiled coil</keyword>
<organism evidence="3 4">
    <name type="scientific">Geodia barretti</name>
    <name type="common">Barrett's horny sponge</name>
    <dbReference type="NCBI Taxonomy" id="519541"/>
    <lineage>
        <taxon>Eukaryota</taxon>
        <taxon>Metazoa</taxon>
        <taxon>Porifera</taxon>
        <taxon>Demospongiae</taxon>
        <taxon>Heteroscleromorpha</taxon>
        <taxon>Tetractinellida</taxon>
        <taxon>Astrophorina</taxon>
        <taxon>Geodiidae</taxon>
        <taxon>Geodia</taxon>
    </lineage>
</organism>
<dbReference type="GO" id="GO:0005829">
    <property type="term" value="C:cytosol"/>
    <property type="evidence" value="ECO:0007669"/>
    <property type="project" value="TreeGrafter"/>
</dbReference>
<keyword evidence="1" id="KW-0238">DNA-binding</keyword>
<reference evidence="3" key="1">
    <citation type="submission" date="2023-03" db="EMBL/GenBank/DDBJ databases">
        <authorList>
            <person name="Steffen K."/>
            <person name="Cardenas P."/>
        </authorList>
    </citation>
    <scope>NUCLEOTIDE SEQUENCE</scope>
</reference>
<protein>
    <submittedName>
        <fullName evidence="3">Nucleoid-associated protein Rru_A3472</fullName>
    </submittedName>
</protein>
<dbReference type="SUPFAM" id="SSF82607">
    <property type="entry name" value="YbaB-like"/>
    <property type="match status" value="1"/>
</dbReference>
<name>A0AA35W571_GEOBA</name>
<accession>A0AA35W571</accession>
<keyword evidence="4" id="KW-1185">Reference proteome</keyword>
<dbReference type="NCBIfam" id="TIGR00103">
    <property type="entry name" value="DNA_YbaB_EbfC"/>
    <property type="match status" value="1"/>
</dbReference>
<dbReference type="PANTHER" id="PTHR33449">
    <property type="entry name" value="NUCLEOID-ASSOCIATED PROTEIN YBAB"/>
    <property type="match status" value="1"/>
</dbReference>
<dbReference type="AlphaFoldDB" id="A0AA35W571"/>
<dbReference type="Pfam" id="PF02575">
    <property type="entry name" value="YbaB_DNA_bd"/>
    <property type="match status" value="1"/>
</dbReference>
<feature type="coiled-coil region" evidence="2">
    <location>
        <begin position="4"/>
        <end position="31"/>
    </location>
</feature>
<sequence>MKNIGKMLKQAQAMQTKMAELQESLGTLEIEGTAGGGLVRVTLTGKGEMRRLSIDPALVKDDEVEVLEDLIVAAFNDGKARVEQLVQERMAEVTGGLKLPPGLDLGL</sequence>
<dbReference type="InterPro" id="IPR004401">
    <property type="entry name" value="YbaB/EbfC"/>
</dbReference>
<evidence type="ECO:0000256" key="2">
    <source>
        <dbReference type="SAM" id="Coils"/>
    </source>
</evidence>
<dbReference type="Proteomes" id="UP001174909">
    <property type="component" value="Unassembled WGS sequence"/>
</dbReference>
<evidence type="ECO:0000313" key="4">
    <source>
        <dbReference type="Proteomes" id="UP001174909"/>
    </source>
</evidence>
<dbReference type="Gene3D" id="3.30.1310.10">
    <property type="entry name" value="Nucleoid-associated protein YbaB-like domain"/>
    <property type="match status" value="1"/>
</dbReference>
<evidence type="ECO:0000256" key="1">
    <source>
        <dbReference type="ARBA" id="ARBA00023125"/>
    </source>
</evidence>
<dbReference type="EMBL" id="CASHTH010000217">
    <property type="protein sequence ID" value="CAI7994545.1"/>
    <property type="molecule type" value="Genomic_DNA"/>
</dbReference>
<gene>
    <name evidence="3" type="ORF">GBAR_LOCUS1482</name>
</gene>
<comment type="caution">
    <text evidence="3">The sequence shown here is derived from an EMBL/GenBank/DDBJ whole genome shotgun (WGS) entry which is preliminary data.</text>
</comment>
<proteinExistence type="inferred from homology"/>
<dbReference type="InterPro" id="IPR036894">
    <property type="entry name" value="YbaB-like_sf"/>
</dbReference>
<dbReference type="PANTHER" id="PTHR33449:SF1">
    <property type="entry name" value="NUCLEOID-ASSOCIATED PROTEIN YBAB"/>
    <property type="match status" value="1"/>
</dbReference>
<dbReference type="GO" id="GO:0003677">
    <property type="term" value="F:DNA binding"/>
    <property type="evidence" value="ECO:0007669"/>
    <property type="project" value="UniProtKB-KW"/>
</dbReference>